<feature type="signal peptide" evidence="3">
    <location>
        <begin position="1"/>
        <end position="24"/>
    </location>
</feature>
<organism evidence="4 5">
    <name type="scientific">Vitrella brassicaformis (strain CCMP3155)</name>
    <dbReference type="NCBI Taxonomy" id="1169540"/>
    <lineage>
        <taxon>Eukaryota</taxon>
        <taxon>Sar</taxon>
        <taxon>Alveolata</taxon>
        <taxon>Colpodellida</taxon>
        <taxon>Vitrellaceae</taxon>
        <taxon>Vitrella</taxon>
    </lineage>
</organism>
<feature type="chain" id="PRO_5005191328" evidence="3">
    <location>
        <begin position="25"/>
        <end position="2204"/>
    </location>
</feature>
<evidence type="ECO:0000313" key="5">
    <source>
        <dbReference type="Proteomes" id="UP000041254"/>
    </source>
</evidence>
<dbReference type="EMBL" id="CDMY01000947">
    <property type="protein sequence ID" value="CEM37644.1"/>
    <property type="molecule type" value="Genomic_DNA"/>
</dbReference>
<accession>A0A0G4H2E6</accession>
<keyword evidence="2" id="KW-1133">Transmembrane helix</keyword>
<keyword evidence="2" id="KW-0812">Transmembrane</keyword>
<sequence length="2204" mass="236195">MPRSYVGVLFAALTLAANLSVAAGGEGGCRDDGRVVALGESSEVLQLNSSAATTLRIDLNGTDAGDASAGGDLSVVVSLIPNSTDDDPSMQVFYLKEGAANCTELSDAYDEGLDLLSVDRADVQANSITALFVELKCAASASCAASVHTYSYSKDNYTEIHCVNGSVNTNSSDSESSSSSAGELTCDSTEAIIEGGSPLQLVFVCDDACAAAGASKNDARLSFSVYPSGGEEDAVSMAVYKDSPTLASNASDSSSNALSTEVGWLNGQVASTKREKGRYYVTVMKKTGHRPANVVVDVTVPDALTPIEVNKPHFAAVPRGQTAFFRVTLTNPDAPARVFLTPFTGQTDIAVAPDVGTALPIPGKDSTQHWESHSVGPHRVTIPKEGLLRRAKPTGWYHIGVTAHTFAAFSLLVVENTPGIPPFVGLMPNLQQVGSVDESQSMVFFTRVPSDDPQPLVMQLDDEGGNHTSLCAIRCGSDTQPFDSQTCYKFFDGGASCDVRNFQLDASQQGPEPRSYMAATPLRPEPHSYYAILLTSNVTSDFQLTITQQQHVNKNNSSSSNAAGGGGVDGAVSLQSGVPFSGHLDSNGSALFVYPIVSEMLEGMTGNASLEVALSPVSGEPQFTVTRTTPSGTAVVAEADKKVGEWDQRETPLPFDSRVYPTMVFHTPIDPAHDAANVTGLWYIQVLSPSGPSDYDISATLKKGQQKDAASFLDALDGAVKLADGVTVRGEVSTDPDSPDYRAVFLFPVHFESKRLMRPLQFVLTALGGKQLAIWANAIPEDVLKDSDKLEAMHLSVPTRKNHTWPSREEEEELGLAPLLVVEGDDPRAVMRGSYMISVTPLKPVQTEGNTNATAERIAFNLMGSSDSDVMLLAEGVPLFGTIEEEEVLFFRLASADIDHHLTVSLTIIAGDADLYVGFEPKLRTGDPEVFSSDQFGSDVVFIPADDPAHRKYCNKDVIDKKGECVYYIAVLGYRDTAFTIEANLADGKPTELEPFEPQEGKTLQSGSALFTATLSKEAFEDEINVKVTPKTGDPDLYVMVVSSSVLKDGTGGLGSLKDTDQATVHKSLHALGDEAVTLSTEQLKADRERAQCGKGANTPDCMLLIQVYGFEQSEFSVVFTAAGVDAGGSGQPGAAGGACCGAGGPELMDLGILVQEGLPQRGMLMGQTHEKYRFYLYGKKVVPGVSVKLSAEECSPSVRIHFPGTKAKDTKDTTGGANAGDTDEGAQTVGYPDSQDVQLITQADQRVKPGMFVLEVYDDSLGDGDACSFSLRVTASRGDNATVETLTEGNTVEGEVLSFDAPQYYAYSYDGDLQDGPDNTEVFIVVSIFNGDVNNVVANAGQGKVALPTPTDDQSHNIPATQTDRGNYEIRWNVSDTCSGKPPPTRKRRTRRRLARPLSATPFRTRTLPMRRITRRMLQEMAPSPGTSTTTSSSSTSQDCQIVIGVFSAEVSPMAADFSILALEVPHDATEGGGGGRREKMPIVLDLDREVEMDAAMLATSRRIMVFVDNPLADVDLMMMSTSNLARVKNVYAGLSSNVSAADGSYLTGCGEDHGDPCKGTMLQPFAPFSDETILALVVPWSARQAKPRGALYFYIDVDEQAGDESLMDIDELYSVEVGSSGGLFRVPDGGQAVEFPLKAREPFHFIFTARRSPGIGSGQVTFTADVPYDADSPGNIDIKLFITGCRTDEKLSGRPFDRVPNSTSHDFKGWVNSANQLVSIIDGPVSSTPSPTCQYVGTVSSERNKDITVALRAHSQRQGTPLPFHEPSMGKVDRGARWTYRVLPPASTQRRGAASTAAMPEKMMVRFEVCLGDAELRGGSTMAQVLEGDQASHAVTLDRNTTSAVIPVDQAKYLGVSWRDHPSQSPAADHGSFILLVEDITDVHCLGASSPKVRVTREPSSTEVKVEWEKLRVAKLEPSSTSGCSDDIVARDGREAEPEDVIYELFWGKIGEMRSDGTTACGLYEEAHTTQHSGRTVKWNPVPHGVTYHPLPTDWMSDGGSDIDPTGRWRVNVVAKYPRRRLSYAYEPVEFGQDDASAAVAKPVVAPEEPLAPAEDIPPPVSPSSQSSLGPSLKRAPSLHMPDVPHTGPSSSSSDHHRATHHHSLSTAVILSTVLIVVGLLVAVAVMFQRRKRAERNRLQYELRTGRAGSYVAPTPSRVYGYQQLLSDEERLELDCDFGDGGIAPPPPSHSHTGVEMTAPPR</sequence>
<dbReference type="VEuPathDB" id="CryptoDB:Vbra_19345"/>
<proteinExistence type="predicted"/>
<evidence type="ECO:0000256" key="2">
    <source>
        <dbReference type="SAM" id="Phobius"/>
    </source>
</evidence>
<feature type="region of interest" description="Disordered" evidence="1">
    <location>
        <begin position="2052"/>
        <end position="2102"/>
    </location>
</feature>
<evidence type="ECO:0000256" key="3">
    <source>
        <dbReference type="SAM" id="SignalP"/>
    </source>
</evidence>
<dbReference type="InParanoid" id="A0A0G4H2E6"/>
<reference evidence="4 5" key="1">
    <citation type="submission" date="2014-11" db="EMBL/GenBank/DDBJ databases">
        <authorList>
            <person name="Zhu J."/>
            <person name="Qi W."/>
            <person name="Song R."/>
        </authorList>
    </citation>
    <scope>NUCLEOTIDE SEQUENCE [LARGE SCALE GENOMIC DNA]</scope>
</reference>
<feature type="compositionally biased region" description="Low complexity" evidence="1">
    <location>
        <begin position="2065"/>
        <end position="2074"/>
    </location>
</feature>
<feature type="region of interest" description="Disordered" evidence="1">
    <location>
        <begin position="1203"/>
        <end position="1232"/>
    </location>
</feature>
<evidence type="ECO:0000313" key="4">
    <source>
        <dbReference type="EMBL" id="CEM37644.1"/>
    </source>
</evidence>
<feature type="region of interest" description="Disordered" evidence="1">
    <location>
        <begin position="2183"/>
        <end position="2204"/>
    </location>
</feature>
<protein>
    <submittedName>
        <fullName evidence="4">Uncharacterized protein</fullName>
    </submittedName>
</protein>
<keyword evidence="3" id="KW-0732">Signal</keyword>
<evidence type="ECO:0000256" key="1">
    <source>
        <dbReference type="SAM" id="MobiDB-lite"/>
    </source>
</evidence>
<dbReference type="PhylomeDB" id="A0A0G4H2E6"/>
<feature type="transmembrane region" description="Helical" evidence="2">
    <location>
        <begin position="2110"/>
        <end position="2130"/>
    </location>
</feature>
<gene>
    <name evidence="4" type="ORF">Vbra_19345</name>
</gene>
<name>A0A0G4H2E6_VITBC</name>
<dbReference type="Proteomes" id="UP000041254">
    <property type="component" value="Unassembled WGS sequence"/>
</dbReference>
<keyword evidence="2" id="KW-0472">Membrane</keyword>
<keyword evidence="5" id="KW-1185">Reference proteome</keyword>
<dbReference type="OrthoDB" id="427201at2759"/>